<evidence type="ECO:0000313" key="1">
    <source>
        <dbReference type="EMBL" id="OGL47263.1"/>
    </source>
</evidence>
<organism evidence="1 2">
    <name type="scientific">Candidatus Schekmanbacteria bacterium RBG_16_38_10</name>
    <dbReference type="NCBI Taxonomy" id="1817879"/>
    <lineage>
        <taxon>Bacteria</taxon>
        <taxon>Candidatus Schekmaniibacteriota</taxon>
    </lineage>
</organism>
<protein>
    <submittedName>
        <fullName evidence="1">Uncharacterized protein</fullName>
    </submittedName>
</protein>
<name>A0A1F7S0C1_9BACT</name>
<dbReference type="SUPFAM" id="SSF47413">
    <property type="entry name" value="lambda repressor-like DNA-binding domains"/>
    <property type="match status" value="1"/>
</dbReference>
<dbReference type="EMBL" id="MGDE01000049">
    <property type="protein sequence ID" value="OGL47263.1"/>
    <property type="molecule type" value="Genomic_DNA"/>
</dbReference>
<reference evidence="1 2" key="1">
    <citation type="journal article" date="2016" name="Nat. Commun.">
        <title>Thousands of microbial genomes shed light on interconnected biogeochemical processes in an aquifer system.</title>
        <authorList>
            <person name="Anantharaman K."/>
            <person name="Brown C.T."/>
            <person name="Hug L.A."/>
            <person name="Sharon I."/>
            <person name="Castelle C.J."/>
            <person name="Probst A.J."/>
            <person name="Thomas B.C."/>
            <person name="Singh A."/>
            <person name="Wilkins M.J."/>
            <person name="Karaoz U."/>
            <person name="Brodie E.L."/>
            <person name="Williams K.H."/>
            <person name="Hubbard S.S."/>
            <person name="Banfield J.F."/>
        </authorList>
    </citation>
    <scope>NUCLEOTIDE SEQUENCE [LARGE SCALE GENOMIC DNA]</scope>
</reference>
<proteinExistence type="predicted"/>
<dbReference type="GO" id="GO:0006355">
    <property type="term" value="P:regulation of DNA-templated transcription"/>
    <property type="evidence" value="ECO:0007669"/>
    <property type="project" value="InterPro"/>
</dbReference>
<dbReference type="Gene3D" id="1.10.260.40">
    <property type="entry name" value="lambda repressor-like DNA-binding domains"/>
    <property type="match status" value="1"/>
</dbReference>
<dbReference type="GO" id="GO:0003677">
    <property type="term" value="F:DNA binding"/>
    <property type="evidence" value="ECO:0007669"/>
    <property type="project" value="InterPro"/>
</dbReference>
<dbReference type="InterPro" id="IPR000843">
    <property type="entry name" value="HTH_LacI"/>
</dbReference>
<dbReference type="Proteomes" id="UP000178797">
    <property type="component" value="Unassembled WGS sequence"/>
</dbReference>
<accession>A0A1F7S0C1</accession>
<comment type="caution">
    <text evidence="1">The sequence shown here is derived from an EMBL/GenBank/DDBJ whole genome shotgun (WGS) entry which is preliminary data.</text>
</comment>
<gene>
    <name evidence="1" type="ORF">A2W05_09405</name>
</gene>
<sequence length="170" mass="19086">MRGKITQADVAKACKLDQGSVSRILNKDTRDHFSRKTVEHVFKVAKELGYLHPAIVTADRRESPRKKGVIRANIVIVIGNGSTFDEGTADIDVVSLSGMLLRNIRTKKAVLPLEHCSIIIDIVSNILNGFKCRCHLARFADNESNFALALKYDELTEDSCEMLKQYLKQR</sequence>
<evidence type="ECO:0000313" key="2">
    <source>
        <dbReference type="Proteomes" id="UP000178797"/>
    </source>
</evidence>
<dbReference type="CDD" id="cd01392">
    <property type="entry name" value="HTH_LacI"/>
    <property type="match status" value="1"/>
</dbReference>
<dbReference type="AlphaFoldDB" id="A0A1F7S0C1"/>
<dbReference type="InterPro" id="IPR010982">
    <property type="entry name" value="Lambda_DNA-bd_dom_sf"/>
</dbReference>